<dbReference type="EMBL" id="FOFG01000026">
    <property type="protein sequence ID" value="SER56562.1"/>
    <property type="molecule type" value="Genomic_DNA"/>
</dbReference>
<gene>
    <name evidence="2" type="ORF">SAMN05216548_1261</name>
</gene>
<dbReference type="AlphaFoldDB" id="A0A1H9Q830"/>
<dbReference type="Proteomes" id="UP000199647">
    <property type="component" value="Unassembled WGS sequence"/>
</dbReference>
<name>A0A1H9Q830_9HYPH</name>
<reference evidence="2 3" key="1">
    <citation type="submission" date="2016-10" db="EMBL/GenBank/DDBJ databases">
        <authorList>
            <person name="de Groot N.N."/>
        </authorList>
    </citation>
    <scope>NUCLEOTIDE SEQUENCE [LARGE SCALE GENOMIC DNA]</scope>
    <source>
        <strain evidence="2 3">A52C2</strain>
    </source>
</reference>
<evidence type="ECO:0000313" key="3">
    <source>
        <dbReference type="Proteomes" id="UP000199647"/>
    </source>
</evidence>
<feature type="region of interest" description="Disordered" evidence="1">
    <location>
        <begin position="61"/>
        <end position="84"/>
    </location>
</feature>
<evidence type="ECO:0000313" key="2">
    <source>
        <dbReference type="EMBL" id="SER56562.1"/>
    </source>
</evidence>
<proteinExistence type="predicted"/>
<organism evidence="2 3">
    <name type="scientific">Faunimonas pinastri</name>
    <dbReference type="NCBI Taxonomy" id="1855383"/>
    <lineage>
        <taxon>Bacteria</taxon>
        <taxon>Pseudomonadati</taxon>
        <taxon>Pseudomonadota</taxon>
        <taxon>Alphaproteobacteria</taxon>
        <taxon>Hyphomicrobiales</taxon>
        <taxon>Afifellaceae</taxon>
        <taxon>Faunimonas</taxon>
    </lineage>
</organism>
<evidence type="ECO:0000256" key="1">
    <source>
        <dbReference type="SAM" id="MobiDB-lite"/>
    </source>
</evidence>
<sequence>MTTLQLNRSIVPAAMGFAILSDDAARNPTTADGRDGDWWLNQNTSQLFRRASGTWTPIFKLRGARGPEGNQGSRGLGVLYGTTEPDDDDGVDGQFYLQTAGAGAPLIYGPKVSG</sequence>
<keyword evidence="3" id="KW-1185">Reference proteome</keyword>
<dbReference type="RefSeq" id="WP_238858438.1">
    <property type="nucleotide sequence ID" value="NZ_FOFG01000026.1"/>
</dbReference>
<dbReference type="STRING" id="1855383.SAMN05216548_1261"/>
<feature type="non-terminal residue" evidence="2">
    <location>
        <position position="114"/>
    </location>
</feature>
<protein>
    <submittedName>
        <fullName evidence="2">Uncharacterized protein</fullName>
    </submittedName>
</protein>
<accession>A0A1H9Q830</accession>